<evidence type="ECO:0000256" key="8">
    <source>
        <dbReference type="ARBA" id="ARBA00038387"/>
    </source>
</evidence>
<dbReference type="InterPro" id="IPR048883">
    <property type="entry name" value="Nup188_N-subdom_III"/>
</dbReference>
<keyword evidence="14" id="KW-1185">Reference proteome</keyword>
<keyword evidence="3" id="KW-0509">mRNA transport</keyword>
<organism evidence="13 14">
    <name type="scientific">Wickerhamomyces pijperi</name>
    <name type="common">Yeast</name>
    <name type="synonym">Pichia pijperi</name>
    <dbReference type="NCBI Taxonomy" id="599730"/>
    <lineage>
        <taxon>Eukaryota</taxon>
        <taxon>Fungi</taxon>
        <taxon>Dikarya</taxon>
        <taxon>Ascomycota</taxon>
        <taxon>Saccharomycotina</taxon>
        <taxon>Saccharomycetes</taxon>
        <taxon>Phaffomycetales</taxon>
        <taxon>Wickerhamomycetaceae</taxon>
        <taxon>Wickerhamomyces</taxon>
    </lineage>
</organism>
<sequence length="1576" mass="176003">MTVAMSSSNDSDKWTFDLVLTLLQAKPDLNCLKSIDAFLEKNKPLLIKPFLFQQATKDGPPLPTKETLEIRATSYPINDQIKKDCDEISKQIYVDKLEVLRVIAQVSERHSSKISDGDDESSKQLSDHEKITKEEIHSLYINSVLRERSTIVKLIAFLVTRADVAELSSKYSNLMFNSPDFIPSIIAFLKQLITTDLMAIKAHSKYKHIIKTQTVCTIVELLKLLVSLCIKISVPVSIVKQWFELLQAVQAFNVLKDEIERESYQEITGLSSLVSMLALGLDTDEDFFDFNSSYLKDPEAVTLINNTIVDFPSDPVLLYCWSVLLGLLDDSVVSGVFGVGFKLDEYSSGFALRAAELDVFGYVESVSQSVSYDEVNSAILASFIIAISPFLQLNDAVSRAILTVFKEAPNSFIEKFFINANVQNMIYLAKVKFPELITPYLRILSINGTYAHSQLTEFDTYMTVLSSSSLNFEADLDTDTIVLKDGHYLKVPYEQSKDAAIYLPPSTRGKLMPTADQNLEAAIFKYKYDGWSLIGRILQNVALYGGQEEQELILVILELITNTIILTDTDTTSDIFAKLSVLIDDGDVVDLILKLFELSLHQAHTALLAQLTKLLTALLGTFPQIVWSHLVRSDLLERRGRGGLISHILGAVETVTGDYKFTIEVLRFFNELVNQSVSNDKDLNSYKLEVLPKFVVFANQVFESFIHWDYKHKGDKYVIGSLILDSYTKIVYAVYGVDPETRPNKKVTGVLAASAERVVSSFTSTSPDVRIIKPILNTLDSLAQFAAIDQYQFQKWVSASLEFTKLVVSVRSLNKFTPSTLEKCLFSKAPAFVSVYNQQCSLRALILQVLVQLVKSTWSSNETPSLLAHLGEFWTSTLVLALGSDLQFKHQDFTVRKMLYSFFSSVIEANQKGLAMILLSGTGPNNTKVGGSKPLLKILKENVGQLDQYPESLSVHLVDAIALALNSWSLQGEDDVTFAKILIKKLLVDSQEPQPTAASNEQIIESCYRYKLNSRVAEICALILFSSKKQTVTDEIIKELDPDRILQLAKPLYEKSHYRGTLHSNLNRNFEQKWPDLKLQQFQRSALSSITLYGEGSVYELRLLDEVLGKNTYWIGTELTEGYRSEVIAASLNLQLVSSQIDCAKSWGALLTVYAKNFKAKPSFTDIVCKMLQANIDEGVEIALLKDVYRVRVELAFFFLYSITNNGVIALAKADNKKILKLALHLLTSIDVNVLVNISAGNSTIYRPLLRIVTNCLNSARADTELVESLSGELLEFVEIVLAKGTPVLLDSIEPTTAQVEVASKLEDLTLLISIVHNLMATRPTSSFVHSVSVKLSGFNALRSILRLYSNSHLLKINGEYVLAEMILTYITELISTEAIADQLIQSGLFSTLIQSQLSATIQEGSVAVHTRPRLHNIWRNGLLSIVLILLSKFGLRVLPESSAFVNHFSKQFQTTIQTWTSQDSVIVSVPALEELEQIIMLEKALETLYYEFGQVGPTSQDVHTGIIPGLDTDKARVTLQGSLSHLLAHPKFLTSKVIPTSLEEQTLFEGDDKIRTKLVEKIVAQINDIIESLED</sequence>
<evidence type="ECO:0000256" key="3">
    <source>
        <dbReference type="ARBA" id="ARBA00022816"/>
    </source>
</evidence>
<dbReference type="PANTHER" id="PTHR31431:SF1">
    <property type="entry name" value="NUCLEOPORIN NUP188"/>
    <property type="match status" value="1"/>
</dbReference>
<keyword evidence="5" id="KW-0811">Translocation</keyword>
<dbReference type="OrthoDB" id="102511at2759"/>
<protein>
    <recommendedName>
        <fullName evidence="9">Nucleoporin NUP188</fullName>
    </recommendedName>
</protein>
<reference evidence="13" key="1">
    <citation type="journal article" date="2021" name="Open Biol.">
        <title>Shared evolutionary footprints suggest mitochondrial oxidative damage underlies multiple complex I losses in fungi.</title>
        <authorList>
            <person name="Schikora-Tamarit M.A."/>
            <person name="Marcet-Houben M."/>
            <person name="Nosek J."/>
            <person name="Gabaldon T."/>
        </authorList>
    </citation>
    <scope>NUCLEOTIDE SEQUENCE</scope>
    <source>
        <strain evidence="13">CBS2887</strain>
    </source>
</reference>
<dbReference type="PANTHER" id="PTHR31431">
    <property type="entry name" value="NUCLEOPORIN NUP188 HOMOLOG"/>
    <property type="match status" value="1"/>
</dbReference>
<dbReference type="Pfam" id="PF10487">
    <property type="entry name" value="Nup188_N"/>
    <property type="match status" value="1"/>
</dbReference>
<comment type="caution">
    <text evidence="13">The sequence shown here is derived from an EMBL/GenBank/DDBJ whole genome shotgun (WGS) entry which is preliminary data.</text>
</comment>
<keyword evidence="2" id="KW-0813">Transport</keyword>
<accession>A0A9P8QHG7</accession>
<evidence type="ECO:0000256" key="7">
    <source>
        <dbReference type="ARBA" id="ARBA00023242"/>
    </source>
</evidence>
<keyword evidence="6" id="KW-0906">Nuclear pore complex</keyword>
<evidence type="ECO:0000259" key="10">
    <source>
        <dbReference type="Pfam" id="PF10487"/>
    </source>
</evidence>
<dbReference type="Gene3D" id="1.25.10.70">
    <property type="match status" value="1"/>
</dbReference>
<dbReference type="InterPro" id="IPR018864">
    <property type="entry name" value="Nucleoporin_Nup188_N"/>
</dbReference>
<evidence type="ECO:0000259" key="11">
    <source>
        <dbReference type="Pfam" id="PF18378"/>
    </source>
</evidence>
<evidence type="ECO:0000313" key="14">
    <source>
        <dbReference type="Proteomes" id="UP000774326"/>
    </source>
</evidence>
<evidence type="ECO:0000256" key="4">
    <source>
        <dbReference type="ARBA" id="ARBA00022927"/>
    </source>
</evidence>
<name>A0A9P8QHG7_WICPI</name>
<evidence type="ECO:0000256" key="2">
    <source>
        <dbReference type="ARBA" id="ARBA00022448"/>
    </source>
</evidence>
<dbReference type="Pfam" id="PF21093">
    <property type="entry name" value="Nup188_N-subdom_III"/>
    <property type="match status" value="1"/>
</dbReference>
<dbReference type="Proteomes" id="UP000774326">
    <property type="component" value="Unassembled WGS sequence"/>
</dbReference>
<evidence type="ECO:0000256" key="5">
    <source>
        <dbReference type="ARBA" id="ARBA00023010"/>
    </source>
</evidence>
<feature type="domain" description="Nucleoporin Nup188 N-terminal" evidence="10">
    <location>
        <begin position="35"/>
        <end position="471"/>
    </location>
</feature>
<comment type="similarity">
    <text evidence="8">Belongs to the Nup188 family.</text>
</comment>
<dbReference type="GO" id="GO:0044611">
    <property type="term" value="C:nuclear pore inner ring"/>
    <property type="evidence" value="ECO:0007669"/>
    <property type="project" value="TreeGrafter"/>
</dbReference>
<dbReference type="GO" id="GO:0051028">
    <property type="term" value="P:mRNA transport"/>
    <property type="evidence" value="ECO:0007669"/>
    <property type="project" value="UniProtKB-KW"/>
</dbReference>
<evidence type="ECO:0000256" key="1">
    <source>
        <dbReference type="ARBA" id="ARBA00004567"/>
    </source>
</evidence>
<dbReference type="InterPro" id="IPR041634">
    <property type="entry name" value="Nup188_C"/>
</dbReference>
<evidence type="ECO:0000259" key="12">
    <source>
        <dbReference type="Pfam" id="PF21093"/>
    </source>
</evidence>
<dbReference type="GO" id="GO:0006405">
    <property type="term" value="P:RNA export from nucleus"/>
    <property type="evidence" value="ECO:0007669"/>
    <property type="project" value="TreeGrafter"/>
</dbReference>
<evidence type="ECO:0000256" key="9">
    <source>
        <dbReference type="ARBA" id="ARBA00040174"/>
    </source>
</evidence>
<dbReference type="InterPro" id="IPR044840">
    <property type="entry name" value="Nup188"/>
</dbReference>
<evidence type="ECO:0000313" key="13">
    <source>
        <dbReference type="EMBL" id="KAH3688887.1"/>
    </source>
</evidence>
<dbReference type="GO" id="GO:0017056">
    <property type="term" value="F:structural constituent of nuclear pore"/>
    <property type="evidence" value="ECO:0007669"/>
    <property type="project" value="InterPro"/>
</dbReference>
<comment type="subcellular location">
    <subcellularLocation>
        <location evidence="1">Nucleus</location>
        <location evidence="1">Nuclear pore complex</location>
    </subcellularLocation>
</comment>
<dbReference type="EMBL" id="JAEUBG010000073">
    <property type="protein sequence ID" value="KAH3688887.1"/>
    <property type="molecule type" value="Genomic_DNA"/>
</dbReference>
<feature type="domain" description="Nuclear pore protein Nup188 C-terminal" evidence="11">
    <location>
        <begin position="1265"/>
        <end position="1571"/>
    </location>
</feature>
<evidence type="ECO:0000256" key="6">
    <source>
        <dbReference type="ARBA" id="ARBA00023132"/>
    </source>
</evidence>
<gene>
    <name evidence="13" type="ORF">WICPIJ_000132</name>
</gene>
<keyword evidence="7" id="KW-0539">Nucleus</keyword>
<proteinExistence type="inferred from homology"/>
<feature type="domain" description="Nucleoporin Nup188 N-terminal subdomain III" evidence="12">
    <location>
        <begin position="522"/>
        <end position="921"/>
    </location>
</feature>
<reference evidence="13" key="2">
    <citation type="submission" date="2021-01" db="EMBL/GenBank/DDBJ databases">
        <authorList>
            <person name="Schikora-Tamarit M.A."/>
        </authorList>
    </citation>
    <scope>NUCLEOTIDE SEQUENCE</scope>
    <source>
        <strain evidence="13">CBS2887</strain>
    </source>
</reference>
<keyword evidence="4" id="KW-0653">Protein transport</keyword>
<dbReference type="GO" id="GO:0006606">
    <property type="term" value="P:protein import into nucleus"/>
    <property type="evidence" value="ECO:0007669"/>
    <property type="project" value="TreeGrafter"/>
</dbReference>
<dbReference type="Pfam" id="PF18378">
    <property type="entry name" value="Nup188_C"/>
    <property type="match status" value="1"/>
</dbReference>